<dbReference type="PANTHER" id="PTHR11409:SF43">
    <property type="entry name" value="ADENOSINE DEAMINASE"/>
    <property type="match status" value="1"/>
</dbReference>
<dbReference type="Proteomes" id="UP000697710">
    <property type="component" value="Unassembled WGS sequence"/>
</dbReference>
<dbReference type="PANTHER" id="PTHR11409">
    <property type="entry name" value="ADENOSINE DEAMINASE"/>
    <property type="match status" value="1"/>
</dbReference>
<reference evidence="8" key="2">
    <citation type="journal article" date="2021" name="Microbiome">
        <title>Successional dynamics and alternative stable states in a saline activated sludge microbial community over 9 years.</title>
        <authorList>
            <person name="Wang Y."/>
            <person name="Ye J."/>
            <person name="Ju F."/>
            <person name="Liu L."/>
            <person name="Boyd J.A."/>
            <person name="Deng Y."/>
            <person name="Parks D.H."/>
            <person name="Jiang X."/>
            <person name="Yin X."/>
            <person name="Woodcroft B.J."/>
            <person name="Tyson G.W."/>
            <person name="Hugenholtz P."/>
            <person name="Polz M.F."/>
            <person name="Zhang T."/>
        </authorList>
    </citation>
    <scope>NUCLEOTIDE SEQUENCE</scope>
    <source>
        <strain evidence="8">HKST-UBA01</strain>
    </source>
</reference>
<comment type="similarity">
    <text evidence="2">Belongs to the metallo-dependent hydrolases superfamily. Adenosine and AMP deaminases family.</text>
</comment>
<proteinExistence type="inferred from homology"/>
<dbReference type="GO" id="GO:0043103">
    <property type="term" value="P:hypoxanthine salvage"/>
    <property type="evidence" value="ECO:0007669"/>
    <property type="project" value="TreeGrafter"/>
</dbReference>
<dbReference type="GO" id="GO:0005829">
    <property type="term" value="C:cytosol"/>
    <property type="evidence" value="ECO:0007669"/>
    <property type="project" value="TreeGrafter"/>
</dbReference>
<dbReference type="InterPro" id="IPR032466">
    <property type="entry name" value="Metal_Hydrolase"/>
</dbReference>
<evidence type="ECO:0000256" key="2">
    <source>
        <dbReference type="ARBA" id="ARBA00006676"/>
    </source>
</evidence>
<sequence>MEPEKRTPMNVPSSLIHDLPKTDLHCHLDGSLRPATLLELARSQGVTLPSDDPEELKSHLTPPPGGDLVDYLELFDLTLSVLDTEDSLSRVAFELAEDAARENVRYLEVRFAPNLHQKRGLTLEAILDAVLAGLRRAEREYRIRTGVLLCGIRHIDPKVSLRLAELAVAYKGRGVVGFDLAGAEKDWPAKDHLEAFYLIRNENINVTVHAGEAFGAPSIHQAIHYCGAHRIGHGTRLREDPDLLNYVNDHRIGVEVCLTSNLQTGVVGSFEEHPFRDYFNRGLRVSLNTDNRLMSGTSVTQEIMLAIETFSLSLADVRKILIHGFKSAFLPHAEK</sequence>
<dbReference type="Pfam" id="PF00962">
    <property type="entry name" value="A_deaminase"/>
    <property type="match status" value="1"/>
</dbReference>
<protein>
    <recommendedName>
        <fullName evidence="3">adenosine deaminase</fullName>
        <ecNumber evidence="3">3.5.4.4</ecNumber>
    </recommendedName>
</protein>
<keyword evidence="5 8" id="KW-0378">Hydrolase</keyword>
<organism evidence="8 9">
    <name type="scientific">Eiseniibacteriota bacterium</name>
    <dbReference type="NCBI Taxonomy" id="2212470"/>
    <lineage>
        <taxon>Bacteria</taxon>
        <taxon>Candidatus Eiseniibacteriota</taxon>
    </lineage>
</organism>
<dbReference type="Gene3D" id="3.20.20.140">
    <property type="entry name" value="Metal-dependent hydrolases"/>
    <property type="match status" value="1"/>
</dbReference>
<feature type="domain" description="Adenosine deaminase" evidence="7">
    <location>
        <begin position="20"/>
        <end position="335"/>
    </location>
</feature>
<dbReference type="GO" id="GO:0004000">
    <property type="term" value="F:adenosine deaminase activity"/>
    <property type="evidence" value="ECO:0007669"/>
    <property type="project" value="TreeGrafter"/>
</dbReference>
<comment type="caution">
    <text evidence="8">The sequence shown here is derived from an EMBL/GenBank/DDBJ whole genome shotgun (WGS) entry which is preliminary data.</text>
</comment>
<dbReference type="InterPro" id="IPR001365">
    <property type="entry name" value="A_deaminase_dom"/>
</dbReference>
<dbReference type="EC" id="3.5.4.4" evidence="3"/>
<dbReference type="NCBIfam" id="TIGR01430">
    <property type="entry name" value="aden_deam"/>
    <property type="match status" value="1"/>
</dbReference>
<dbReference type="SUPFAM" id="SSF51556">
    <property type="entry name" value="Metallo-dependent hydrolases"/>
    <property type="match status" value="1"/>
</dbReference>
<keyword evidence="6" id="KW-0862">Zinc</keyword>
<dbReference type="EMBL" id="JAGQHR010000296">
    <property type="protein sequence ID" value="MCA9728080.1"/>
    <property type="molecule type" value="Genomic_DNA"/>
</dbReference>
<name>A0A956RPQ8_UNCEI</name>
<dbReference type="InterPro" id="IPR006330">
    <property type="entry name" value="Ado/ade_deaminase"/>
</dbReference>
<evidence type="ECO:0000256" key="6">
    <source>
        <dbReference type="ARBA" id="ARBA00022833"/>
    </source>
</evidence>
<keyword evidence="4" id="KW-0479">Metal-binding</keyword>
<comment type="cofactor">
    <cofactor evidence="1">
        <name>Zn(2+)</name>
        <dbReference type="ChEBI" id="CHEBI:29105"/>
    </cofactor>
</comment>
<evidence type="ECO:0000256" key="5">
    <source>
        <dbReference type="ARBA" id="ARBA00022801"/>
    </source>
</evidence>
<gene>
    <name evidence="8" type="primary">add</name>
    <name evidence="8" type="ORF">KC729_10385</name>
</gene>
<dbReference type="AlphaFoldDB" id="A0A956RPQ8"/>
<evidence type="ECO:0000313" key="8">
    <source>
        <dbReference type="EMBL" id="MCA9728080.1"/>
    </source>
</evidence>
<dbReference type="GO" id="GO:0046103">
    <property type="term" value="P:inosine biosynthetic process"/>
    <property type="evidence" value="ECO:0007669"/>
    <property type="project" value="TreeGrafter"/>
</dbReference>
<dbReference type="GO" id="GO:0006154">
    <property type="term" value="P:adenosine catabolic process"/>
    <property type="evidence" value="ECO:0007669"/>
    <property type="project" value="TreeGrafter"/>
</dbReference>
<accession>A0A956RPQ8</accession>
<evidence type="ECO:0000256" key="4">
    <source>
        <dbReference type="ARBA" id="ARBA00022723"/>
    </source>
</evidence>
<evidence type="ECO:0000313" key="9">
    <source>
        <dbReference type="Proteomes" id="UP000697710"/>
    </source>
</evidence>
<evidence type="ECO:0000256" key="1">
    <source>
        <dbReference type="ARBA" id="ARBA00001947"/>
    </source>
</evidence>
<dbReference type="CDD" id="cd01320">
    <property type="entry name" value="ADA"/>
    <property type="match status" value="1"/>
</dbReference>
<reference evidence="8" key="1">
    <citation type="submission" date="2020-04" db="EMBL/GenBank/DDBJ databases">
        <authorList>
            <person name="Zhang T."/>
        </authorList>
    </citation>
    <scope>NUCLEOTIDE SEQUENCE</scope>
    <source>
        <strain evidence="8">HKST-UBA01</strain>
    </source>
</reference>
<dbReference type="GO" id="GO:0046872">
    <property type="term" value="F:metal ion binding"/>
    <property type="evidence" value="ECO:0007669"/>
    <property type="project" value="UniProtKB-KW"/>
</dbReference>
<evidence type="ECO:0000259" key="7">
    <source>
        <dbReference type="Pfam" id="PF00962"/>
    </source>
</evidence>
<feature type="non-terminal residue" evidence="8">
    <location>
        <position position="335"/>
    </location>
</feature>
<evidence type="ECO:0000256" key="3">
    <source>
        <dbReference type="ARBA" id="ARBA00012784"/>
    </source>
</evidence>